<feature type="domain" description="Helix-turn-helix type 11" evidence="2">
    <location>
        <begin position="7"/>
        <end position="62"/>
    </location>
</feature>
<dbReference type="InterPro" id="IPR013196">
    <property type="entry name" value="HTH_11"/>
</dbReference>
<dbReference type="InterPro" id="IPR036388">
    <property type="entry name" value="WH-like_DNA-bd_sf"/>
</dbReference>
<evidence type="ECO:0000256" key="1">
    <source>
        <dbReference type="SAM" id="MobiDB-lite"/>
    </source>
</evidence>
<feature type="domain" description="WYL" evidence="3">
    <location>
        <begin position="141"/>
        <end position="204"/>
    </location>
</feature>
<dbReference type="Pfam" id="PF08279">
    <property type="entry name" value="HTH_11"/>
    <property type="match status" value="1"/>
</dbReference>
<dbReference type="RefSeq" id="WP_396946135.1">
    <property type="nucleotide sequence ID" value="NZ_JBIRXV010000001.1"/>
</dbReference>
<proteinExistence type="predicted"/>
<sequence length="355" mass="38579">MVDTSVRLLRLLGLLQTQRRWTGAELATRLGVNTRTIRVDIARLRRLDYEIDAAPGVAGGYRLRAGATLPLLRFDDDEAVAAAVALRTAARAGVAGIGDAAARAAAKLEQLLPPRLRHRLHTVHSATEPVPDAGNVLDTSVFRAVATAIERSEILRFDYSDRHATNSCRRVEPHRMVHSGGRWYLVGYDLDRQDWRSYRVDRIDPKTPTGPGFTTRELPGPDLTTFVTRGRMAALWNYTARVTVHAPADAVAARIPIGIWTVEPIDAHTSALEAGAQTPQLLAAYLAAMDLDFHLDTEQAPELAAAVNVIAARYTTATRDTRATESTLTTVHPHGMLGVPASTPAPGPPTAEPHE</sequence>
<comment type="caution">
    <text evidence="4">The sequence shown here is derived from an EMBL/GenBank/DDBJ whole genome shotgun (WGS) entry which is preliminary data.</text>
</comment>
<feature type="compositionally biased region" description="Pro residues" evidence="1">
    <location>
        <begin position="343"/>
        <end position="355"/>
    </location>
</feature>
<keyword evidence="5" id="KW-1185">Reference proteome</keyword>
<dbReference type="InterPro" id="IPR026881">
    <property type="entry name" value="WYL_dom"/>
</dbReference>
<evidence type="ECO:0000259" key="3">
    <source>
        <dbReference type="Pfam" id="PF13280"/>
    </source>
</evidence>
<dbReference type="PANTHER" id="PTHR34580:SF3">
    <property type="entry name" value="PROTEIN PAFB"/>
    <property type="match status" value="1"/>
</dbReference>
<feature type="region of interest" description="Disordered" evidence="1">
    <location>
        <begin position="332"/>
        <end position="355"/>
    </location>
</feature>
<dbReference type="Proteomes" id="UP001611450">
    <property type="component" value="Unassembled WGS sequence"/>
</dbReference>
<evidence type="ECO:0000313" key="5">
    <source>
        <dbReference type="Proteomes" id="UP001611450"/>
    </source>
</evidence>
<accession>A0ABW7WBM3</accession>
<reference evidence="4 5" key="1">
    <citation type="submission" date="2024-10" db="EMBL/GenBank/DDBJ databases">
        <title>The Natural Products Discovery Center: Release of the First 8490 Sequenced Strains for Exploring Actinobacteria Biosynthetic Diversity.</title>
        <authorList>
            <person name="Kalkreuter E."/>
            <person name="Kautsar S.A."/>
            <person name="Yang D."/>
            <person name="Bader C.D."/>
            <person name="Teijaro C.N."/>
            <person name="Fluegel L."/>
            <person name="Davis C.M."/>
            <person name="Simpson J.R."/>
            <person name="Lauterbach L."/>
            <person name="Steele A.D."/>
            <person name="Gui C."/>
            <person name="Meng S."/>
            <person name="Li G."/>
            <person name="Viehrig K."/>
            <person name="Ye F."/>
            <person name="Su P."/>
            <person name="Kiefer A.F."/>
            <person name="Nichols A."/>
            <person name="Cepeda A.J."/>
            <person name="Yan W."/>
            <person name="Fan B."/>
            <person name="Jiang Y."/>
            <person name="Adhikari A."/>
            <person name="Zheng C.-J."/>
            <person name="Schuster L."/>
            <person name="Cowan T.M."/>
            <person name="Smanski M.J."/>
            <person name="Chevrette M.G."/>
            <person name="De Carvalho L.P.S."/>
            <person name="Shen B."/>
        </authorList>
    </citation>
    <scope>NUCLEOTIDE SEQUENCE [LARGE SCALE GENOMIC DNA]</scope>
    <source>
        <strain evidence="4 5">NPDC019626</strain>
    </source>
</reference>
<dbReference type="PROSITE" id="PS52050">
    <property type="entry name" value="WYL"/>
    <property type="match status" value="1"/>
</dbReference>
<dbReference type="EMBL" id="JBIRXV010000001">
    <property type="protein sequence ID" value="MFI2318983.1"/>
    <property type="molecule type" value="Genomic_DNA"/>
</dbReference>
<dbReference type="Gene3D" id="1.10.10.10">
    <property type="entry name" value="Winged helix-like DNA-binding domain superfamily/Winged helix DNA-binding domain"/>
    <property type="match status" value="1"/>
</dbReference>
<dbReference type="InterPro" id="IPR036390">
    <property type="entry name" value="WH_DNA-bd_sf"/>
</dbReference>
<protein>
    <submittedName>
        <fullName evidence="4">Helix-turn-helix transcriptional regulator</fullName>
    </submittedName>
</protein>
<name>A0ABW7WBM3_9NOCA</name>
<gene>
    <name evidence="4" type="ORF">ACH47G_00695</name>
</gene>
<dbReference type="InterPro" id="IPR051534">
    <property type="entry name" value="CBASS_pafABC_assoc_protein"/>
</dbReference>
<dbReference type="Pfam" id="PF13280">
    <property type="entry name" value="WYL"/>
    <property type="match status" value="1"/>
</dbReference>
<dbReference type="PANTHER" id="PTHR34580">
    <property type="match status" value="1"/>
</dbReference>
<evidence type="ECO:0000259" key="2">
    <source>
        <dbReference type="Pfam" id="PF08279"/>
    </source>
</evidence>
<evidence type="ECO:0000313" key="4">
    <source>
        <dbReference type="EMBL" id="MFI2318983.1"/>
    </source>
</evidence>
<organism evidence="4 5">
    <name type="scientific">Nocardia beijingensis</name>
    <dbReference type="NCBI Taxonomy" id="95162"/>
    <lineage>
        <taxon>Bacteria</taxon>
        <taxon>Bacillati</taxon>
        <taxon>Actinomycetota</taxon>
        <taxon>Actinomycetes</taxon>
        <taxon>Mycobacteriales</taxon>
        <taxon>Nocardiaceae</taxon>
        <taxon>Nocardia</taxon>
    </lineage>
</organism>
<dbReference type="SUPFAM" id="SSF46785">
    <property type="entry name" value="Winged helix' DNA-binding domain"/>
    <property type="match status" value="1"/>
</dbReference>